<dbReference type="PROSITE" id="PS50262">
    <property type="entry name" value="G_PROTEIN_RECEP_F1_2"/>
    <property type="match status" value="1"/>
</dbReference>
<evidence type="ECO:0000256" key="2">
    <source>
        <dbReference type="ARBA" id="ARBA00022475"/>
    </source>
</evidence>
<evidence type="ECO:0000256" key="8">
    <source>
        <dbReference type="ARBA" id="ARBA00023224"/>
    </source>
</evidence>
<evidence type="ECO:0000256" key="1">
    <source>
        <dbReference type="ARBA" id="ARBA00004651"/>
    </source>
</evidence>
<keyword evidence="4 9" id="KW-1133">Transmembrane helix</keyword>
<feature type="domain" description="G-protein coupled receptors family 1 profile" evidence="10">
    <location>
        <begin position="45"/>
        <end position="141"/>
    </location>
</feature>
<dbReference type="Proteomes" id="UP000749559">
    <property type="component" value="Unassembled WGS sequence"/>
</dbReference>
<dbReference type="Pfam" id="PF00001">
    <property type="entry name" value="7tm_1"/>
    <property type="match status" value="1"/>
</dbReference>
<keyword evidence="8" id="KW-0807">Transducer</keyword>
<dbReference type="PANTHER" id="PTHR24249">
    <property type="entry name" value="HISTAMINE RECEPTOR-RELATED G-PROTEIN COUPLED RECEPTOR"/>
    <property type="match status" value="1"/>
</dbReference>
<evidence type="ECO:0000256" key="4">
    <source>
        <dbReference type="ARBA" id="ARBA00022989"/>
    </source>
</evidence>
<dbReference type="SUPFAM" id="SSF81321">
    <property type="entry name" value="Family A G protein-coupled receptor-like"/>
    <property type="match status" value="1"/>
</dbReference>
<feature type="transmembrane region" description="Helical" evidence="9">
    <location>
        <begin position="25"/>
        <end position="54"/>
    </location>
</feature>
<comment type="caution">
    <text evidence="11">The sequence shown here is derived from an EMBL/GenBank/DDBJ whole genome shotgun (WGS) entry which is preliminary data.</text>
</comment>
<reference evidence="11" key="1">
    <citation type="submission" date="2022-03" db="EMBL/GenBank/DDBJ databases">
        <authorList>
            <person name="Martin C."/>
        </authorList>
    </citation>
    <scope>NUCLEOTIDE SEQUENCE</scope>
</reference>
<dbReference type="InterPro" id="IPR050569">
    <property type="entry name" value="TAAR"/>
</dbReference>
<evidence type="ECO:0000313" key="12">
    <source>
        <dbReference type="Proteomes" id="UP000749559"/>
    </source>
</evidence>
<proteinExistence type="predicted"/>
<keyword evidence="12" id="KW-1185">Reference proteome</keyword>
<dbReference type="PRINTS" id="PR00237">
    <property type="entry name" value="GPCRRHODOPSN"/>
</dbReference>
<feature type="non-terminal residue" evidence="11">
    <location>
        <position position="141"/>
    </location>
</feature>
<protein>
    <recommendedName>
        <fullName evidence="10">G-protein coupled receptors family 1 profile domain-containing protein</fullName>
    </recommendedName>
</protein>
<dbReference type="InterPro" id="IPR017452">
    <property type="entry name" value="GPCR_Rhodpsn_7TM"/>
</dbReference>
<feature type="transmembrane region" description="Helical" evidence="9">
    <location>
        <begin position="66"/>
        <end position="90"/>
    </location>
</feature>
<keyword evidence="2" id="KW-1003">Cell membrane</keyword>
<evidence type="ECO:0000256" key="9">
    <source>
        <dbReference type="SAM" id="Phobius"/>
    </source>
</evidence>
<organism evidence="11 12">
    <name type="scientific">Owenia fusiformis</name>
    <name type="common">Polychaete worm</name>
    <dbReference type="NCBI Taxonomy" id="6347"/>
    <lineage>
        <taxon>Eukaryota</taxon>
        <taxon>Metazoa</taxon>
        <taxon>Spiralia</taxon>
        <taxon>Lophotrochozoa</taxon>
        <taxon>Annelida</taxon>
        <taxon>Polychaeta</taxon>
        <taxon>Sedentaria</taxon>
        <taxon>Canalipalpata</taxon>
        <taxon>Sabellida</taxon>
        <taxon>Oweniida</taxon>
        <taxon>Oweniidae</taxon>
        <taxon>Owenia</taxon>
    </lineage>
</organism>
<evidence type="ECO:0000256" key="3">
    <source>
        <dbReference type="ARBA" id="ARBA00022692"/>
    </source>
</evidence>
<evidence type="ECO:0000256" key="7">
    <source>
        <dbReference type="ARBA" id="ARBA00023170"/>
    </source>
</evidence>
<dbReference type="InterPro" id="IPR000276">
    <property type="entry name" value="GPCR_Rhodpsn"/>
</dbReference>
<keyword evidence="5" id="KW-0297">G-protein coupled receptor</keyword>
<dbReference type="EMBL" id="CAIIXF020000012">
    <property type="protein sequence ID" value="CAH1801467.1"/>
    <property type="molecule type" value="Genomic_DNA"/>
</dbReference>
<evidence type="ECO:0000259" key="10">
    <source>
        <dbReference type="PROSITE" id="PS50262"/>
    </source>
</evidence>
<keyword evidence="7" id="KW-0675">Receptor</keyword>
<feature type="transmembrane region" description="Helical" evidence="9">
    <location>
        <begin position="110"/>
        <end position="132"/>
    </location>
</feature>
<evidence type="ECO:0000256" key="6">
    <source>
        <dbReference type="ARBA" id="ARBA00023136"/>
    </source>
</evidence>
<dbReference type="Gene3D" id="1.20.1070.10">
    <property type="entry name" value="Rhodopsin 7-helix transmembrane proteins"/>
    <property type="match status" value="1"/>
</dbReference>
<dbReference type="AlphaFoldDB" id="A0A8S4Q5G0"/>
<keyword evidence="3 9" id="KW-0812">Transmembrane</keyword>
<gene>
    <name evidence="11" type="ORF">OFUS_LOCUS25256</name>
</gene>
<comment type="subcellular location">
    <subcellularLocation>
        <location evidence="1">Cell membrane</location>
        <topology evidence="1">Multi-pass membrane protein</topology>
    </subcellularLocation>
</comment>
<evidence type="ECO:0000313" key="11">
    <source>
        <dbReference type="EMBL" id="CAH1801467.1"/>
    </source>
</evidence>
<sequence>MNSNQQNTTENVSTKFPWQNSQHPISVFIGLHSLSACLALGMTLTNLLLVVTVLRNRRLQTPTNIIVFNIACAGMLQGAVGTVIRILMNYEYDIAKKVIYGAVTSKYICIIRLITSNFPGTFILYMFVVVSVDRYIAIQHP</sequence>
<evidence type="ECO:0000256" key="5">
    <source>
        <dbReference type="ARBA" id="ARBA00023040"/>
    </source>
</evidence>
<dbReference type="GO" id="GO:0004930">
    <property type="term" value="F:G protein-coupled receptor activity"/>
    <property type="evidence" value="ECO:0007669"/>
    <property type="project" value="UniProtKB-KW"/>
</dbReference>
<name>A0A8S4Q5G0_OWEFU</name>
<keyword evidence="6 9" id="KW-0472">Membrane</keyword>
<dbReference type="CDD" id="cd00637">
    <property type="entry name" value="7tm_classA_rhodopsin-like"/>
    <property type="match status" value="1"/>
</dbReference>
<accession>A0A8S4Q5G0</accession>
<dbReference type="GO" id="GO:0005886">
    <property type="term" value="C:plasma membrane"/>
    <property type="evidence" value="ECO:0007669"/>
    <property type="project" value="UniProtKB-SubCell"/>
</dbReference>